<dbReference type="InterPro" id="IPR032549">
    <property type="entry name" value="DUF4939"/>
</dbReference>
<dbReference type="STRING" id="80966.ENSAPOP00000022634"/>
<reference evidence="3" key="2">
    <citation type="submission" date="2025-09" db="UniProtKB">
        <authorList>
            <consortium name="Ensembl"/>
        </authorList>
    </citation>
    <scope>IDENTIFICATION</scope>
</reference>
<dbReference type="Proteomes" id="UP000257200">
    <property type="component" value="Unplaced"/>
</dbReference>
<evidence type="ECO:0000259" key="2">
    <source>
        <dbReference type="Pfam" id="PF16297"/>
    </source>
</evidence>
<keyword evidence="4" id="KW-1185">Reference proteome</keyword>
<evidence type="ECO:0000313" key="4">
    <source>
        <dbReference type="Proteomes" id="UP000257200"/>
    </source>
</evidence>
<evidence type="ECO:0000313" key="3">
    <source>
        <dbReference type="Ensembl" id="ENSAPOP00000022634.1"/>
    </source>
</evidence>
<dbReference type="AlphaFoldDB" id="A0A3Q1G1E1"/>
<feature type="domain" description="DUF4939" evidence="2">
    <location>
        <begin position="101"/>
        <end position="181"/>
    </location>
</feature>
<dbReference type="Pfam" id="PF16297">
    <property type="entry name" value="DUF4939"/>
    <property type="match status" value="1"/>
</dbReference>
<feature type="region of interest" description="Disordered" evidence="1">
    <location>
        <begin position="74"/>
        <end position="110"/>
    </location>
</feature>
<name>A0A3Q1G1E1_9TELE</name>
<dbReference type="PANTHER" id="PTHR15503">
    <property type="entry name" value="LDOC1 RELATED"/>
    <property type="match status" value="1"/>
</dbReference>
<dbReference type="GeneTree" id="ENSGT01010000222920"/>
<dbReference type="Ensembl" id="ENSAPOT00000013290.1">
    <property type="protein sequence ID" value="ENSAPOP00000022634.1"/>
    <property type="gene ID" value="ENSAPOG00000003940.1"/>
</dbReference>
<evidence type="ECO:0000256" key="1">
    <source>
        <dbReference type="SAM" id="MobiDB-lite"/>
    </source>
</evidence>
<dbReference type="InterPro" id="IPR032567">
    <property type="entry name" value="RTL1-rel"/>
</dbReference>
<organism evidence="3 4">
    <name type="scientific">Acanthochromis polyacanthus</name>
    <name type="common">spiny chromis</name>
    <dbReference type="NCBI Taxonomy" id="80966"/>
    <lineage>
        <taxon>Eukaryota</taxon>
        <taxon>Metazoa</taxon>
        <taxon>Chordata</taxon>
        <taxon>Craniata</taxon>
        <taxon>Vertebrata</taxon>
        <taxon>Euteleostomi</taxon>
        <taxon>Actinopterygii</taxon>
        <taxon>Neopterygii</taxon>
        <taxon>Teleostei</taxon>
        <taxon>Neoteleostei</taxon>
        <taxon>Acanthomorphata</taxon>
        <taxon>Ovalentaria</taxon>
        <taxon>Pomacentridae</taxon>
        <taxon>Acanthochromis</taxon>
    </lineage>
</organism>
<accession>A0A3Q1G1E1</accession>
<sequence length="246" mass="26593">MARGRPQTAKMNAQLTALSSQMAQVASAPSLLNQHSQALQDLADTTRHMNTQMSNITTQLSQVAASLVQLSTAQTPPVIPSPPPPDRRPTAPSSPPSREPYIPTPERYSGDQGTCQEFLMQMSLVFAMQPLTYSTDEQKISYTLSLLTGAARRWGSAVWMNNNPVCDSYSAFTAAMREVFDHPVQGQNAAKRLGSLKQGGRSVADYAVEFRTLVAELVTTSAGVCGGRSRSRRCYAVGHGKITSQS</sequence>
<dbReference type="InParanoid" id="A0A3Q1G1E1"/>
<reference evidence="3" key="1">
    <citation type="submission" date="2025-08" db="UniProtKB">
        <authorList>
            <consortium name="Ensembl"/>
        </authorList>
    </citation>
    <scope>IDENTIFICATION</scope>
</reference>
<protein>
    <recommendedName>
        <fullName evidence="2">DUF4939 domain-containing protein</fullName>
    </recommendedName>
</protein>
<proteinExistence type="predicted"/>
<dbReference type="PANTHER" id="PTHR15503:SF36">
    <property type="entry name" value="RETROTRANSPOSON GAG-LIKE PROTEIN 5"/>
    <property type="match status" value="1"/>
</dbReference>